<dbReference type="Proteomes" id="UP001551695">
    <property type="component" value="Unassembled WGS sequence"/>
</dbReference>
<proteinExistence type="predicted"/>
<evidence type="ECO:0000256" key="1">
    <source>
        <dbReference type="SAM" id="SignalP"/>
    </source>
</evidence>
<comment type="caution">
    <text evidence="3">The sequence shown here is derived from an EMBL/GenBank/DDBJ whole genome shotgun (WGS) entry which is preliminary data.</text>
</comment>
<dbReference type="Pfam" id="PF13827">
    <property type="entry name" value="DUF4189"/>
    <property type="match status" value="1"/>
</dbReference>
<organism evidence="3 4">
    <name type="scientific">Nocardia aurea</name>
    <dbReference type="NCBI Taxonomy" id="2144174"/>
    <lineage>
        <taxon>Bacteria</taxon>
        <taxon>Bacillati</taxon>
        <taxon>Actinomycetota</taxon>
        <taxon>Actinomycetes</taxon>
        <taxon>Mycobacteriales</taxon>
        <taxon>Nocardiaceae</taxon>
        <taxon>Nocardia</taxon>
    </lineage>
</organism>
<keyword evidence="1" id="KW-0732">Signal</keyword>
<dbReference type="InterPro" id="IPR025240">
    <property type="entry name" value="DUF4189"/>
</dbReference>
<gene>
    <name evidence="3" type="ORF">AB0I48_07345</name>
</gene>
<evidence type="ECO:0000259" key="2">
    <source>
        <dbReference type="Pfam" id="PF13827"/>
    </source>
</evidence>
<sequence length="138" mass="13737">MGRVGFALAVSSLAVGSVLGAGSADAAGYYAAIAVSGSEWTYGASVDEANFDDARAAALADCGVADCEVLASWANGCGALVESKEGVAVGSGPNRAEAERAAYRRLTEITPTAQLAAFGSVDLSGAKIVEVICTSNAR</sequence>
<evidence type="ECO:0000313" key="4">
    <source>
        <dbReference type="Proteomes" id="UP001551695"/>
    </source>
</evidence>
<dbReference type="RefSeq" id="WP_232839755.1">
    <property type="nucleotide sequence ID" value="NZ_JBEXKW010000040.1"/>
</dbReference>
<protein>
    <submittedName>
        <fullName evidence="3">DUF4189 domain-containing protein</fullName>
    </submittedName>
</protein>
<reference evidence="3 4" key="1">
    <citation type="submission" date="2024-06" db="EMBL/GenBank/DDBJ databases">
        <title>The Natural Products Discovery Center: Release of the First 8490 Sequenced Strains for Exploring Actinobacteria Biosynthetic Diversity.</title>
        <authorList>
            <person name="Kalkreuter E."/>
            <person name="Kautsar S.A."/>
            <person name="Yang D."/>
            <person name="Bader C.D."/>
            <person name="Teijaro C.N."/>
            <person name="Fluegel L."/>
            <person name="Davis C.M."/>
            <person name="Simpson J.R."/>
            <person name="Lauterbach L."/>
            <person name="Steele A.D."/>
            <person name="Gui C."/>
            <person name="Meng S."/>
            <person name="Li G."/>
            <person name="Viehrig K."/>
            <person name="Ye F."/>
            <person name="Su P."/>
            <person name="Kiefer A.F."/>
            <person name="Nichols A."/>
            <person name="Cepeda A.J."/>
            <person name="Yan W."/>
            <person name="Fan B."/>
            <person name="Jiang Y."/>
            <person name="Adhikari A."/>
            <person name="Zheng C.-J."/>
            <person name="Schuster L."/>
            <person name="Cowan T.M."/>
            <person name="Smanski M.J."/>
            <person name="Chevrette M.G."/>
            <person name="De Carvalho L.P.S."/>
            <person name="Shen B."/>
        </authorList>
    </citation>
    <scope>NUCLEOTIDE SEQUENCE [LARGE SCALE GENOMIC DNA]</scope>
    <source>
        <strain evidence="3 4">NPDC050403</strain>
    </source>
</reference>
<feature type="signal peptide" evidence="1">
    <location>
        <begin position="1"/>
        <end position="26"/>
    </location>
</feature>
<evidence type="ECO:0000313" key="3">
    <source>
        <dbReference type="EMBL" id="MEV0707362.1"/>
    </source>
</evidence>
<feature type="domain" description="DUF4189" evidence="2">
    <location>
        <begin position="30"/>
        <end position="108"/>
    </location>
</feature>
<accession>A0ABV3FPL5</accession>
<feature type="chain" id="PRO_5045807765" evidence="1">
    <location>
        <begin position="27"/>
        <end position="138"/>
    </location>
</feature>
<keyword evidence="4" id="KW-1185">Reference proteome</keyword>
<dbReference type="EMBL" id="JBFAKC010000003">
    <property type="protein sequence ID" value="MEV0707362.1"/>
    <property type="molecule type" value="Genomic_DNA"/>
</dbReference>
<name>A0ABV3FPL5_9NOCA</name>